<feature type="compositionally biased region" description="Pro residues" evidence="1">
    <location>
        <begin position="309"/>
        <end position="322"/>
    </location>
</feature>
<reference evidence="4" key="1">
    <citation type="submission" date="2016-04" db="EMBL/GenBank/DDBJ databases">
        <authorList>
            <person name="Evans L.H."/>
            <person name="Alamgir A."/>
            <person name="Owens N."/>
            <person name="Weber N.D."/>
            <person name="Virtaneva K."/>
            <person name="Barbian K."/>
            <person name="Babar A."/>
            <person name="Rosenke K."/>
        </authorList>
    </citation>
    <scope>NUCLEOTIDE SEQUENCE</scope>
    <source>
        <strain evidence="4">86</strain>
    </source>
</reference>
<dbReference type="InterPro" id="IPR011723">
    <property type="entry name" value="Znf/thioredoxin_put"/>
</dbReference>
<sequence>MIISCPECATKFAIADAVLGERGRKVRCFKCGHAWHQMPENPPPPAPARRAQPPLMPPTSSVVESGLPLESEPVPSAPPPPRPDAGDLPLESARETVVDDFEIPPIAPPDDPTAFSASPHADDEDTGLNAVDVDALLGSRPEDIPKVLSKRMREDEKSGGWGKWVLILLVLGGLGAGLWYGRPQIVERFPATAPLYKALGVPLEILGEGLEFRGVSSEMVKEGKTPVLIVRGVVANVAKETRPVPLLRLVLLDSGGGTIQESYGKPRKDELDAGAQMGFQIRMEDPSAAAVRYEVTFAEAPAERAAPKPATPPPAAPPAPAQ</sequence>
<feature type="region of interest" description="Disordered" evidence="1">
    <location>
        <begin position="37"/>
        <end position="89"/>
    </location>
</feature>
<protein>
    <recommendedName>
        <fullName evidence="3">Zinc finger/thioredoxin putative domain-containing protein</fullName>
    </recommendedName>
</protein>
<keyword evidence="2" id="KW-1133">Transmembrane helix</keyword>
<feature type="region of interest" description="Disordered" evidence="1">
    <location>
        <begin position="301"/>
        <end position="322"/>
    </location>
</feature>
<evidence type="ECO:0000256" key="2">
    <source>
        <dbReference type="SAM" id="Phobius"/>
    </source>
</evidence>
<dbReference type="NCBIfam" id="TIGR02098">
    <property type="entry name" value="MJ0042_CXXC"/>
    <property type="match status" value="1"/>
</dbReference>
<dbReference type="PANTHER" id="PTHR48125:SF12">
    <property type="entry name" value="AT HOOK TRANSCRIPTION FACTOR FAMILY-RELATED"/>
    <property type="match status" value="1"/>
</dbReference>
<feature type="transmembrane region" description="Helical" evidence="2">
    <location>
        <begin position="161"/>
        <end position="180"/>
    </location>
</feature>
<keyword evidence="2" id="KW-0472">Membrane</keyword>
<dbReference type="EMBL" id="FLUO01000001">
    <property type="protein sequence ID" value="SBW02808.1"/>
    <property type="molecule type" value="Genomic_DNA"/>
</dbReference>
<proteinExistence type="predicted"/>
<evidence type="ECO:0000256" key="1">
    <source>
        <dbReference type="SAM" id="MobiDB-lite"/>
    </source>
</evidence>
<dbReference type="PANTHER" id="PTHR48125">
    <property type="entry name" value="LP07818P1"/>
    <property type="match status" value="1"/>
</dbReference>
<organism evidence="4">
    <name type="scientific">uncultured Alphaproteobacteria bacterium</name>
    <dbReference type="NCBI Taxonomy" id="91750"/>
    <lineage>
        <taxon>Bacteria</taxon>
        <taxon>Pseudomonadati</taxon>
        <taxon>Pseudomonadota</taxon>
        <taxon>Alphaproteobacteria</taxon>
        <taxon>environmental samples</taxon>
    </lineage>
</organism>
<accession>A0A212JTX8</accession>
<dbReference type="Pfam" id="PF13717">
    <property type="entry name" value="Zn_ribbon_4"/>
    <property type="match status" value="1"/>
</dbReference>
<dbReference type="InterPro" id="IPR021834">
    <property type="entry name" value="DUF3426"/>
</dbReference>
<dbReference type="Pfam" id="PF11906">
    <property type="entry name" value="DUF3426"/>
    <property type="match status" value="1"/>
</dbReference>
<dbReference type="AlphaFoldDB" id="A0A212JTX8"/>
<evidence type="ECO:0000259" key="3">
    <source>
        <dbReference type="Pfam" id="PF13717"/>
    </source>
</evidence>
<keyword evidence="2" id="KW-0812">Transmembrane</keyword>
<feature type="domain" description="Zinc finger/thioredoxin putative" evidence="3">
    <location>
        <begin position="1"/>
        <end position="35"/>
    </location>
</feature>
<name>A0A212JTX8_9PROT</name>
<evidence type="ECO:0000313" key="4">
    <source>
        <dbReference type="EMBL" id="SBW02808.1"/>
    </source>
</evidence>
<gene>
    <name evidence="4" type="ORF">KL86APRO_11644</name>
</gene>